<accession>A0A285PKS6</accession>
<comment type="catalytic activity">
    <reaction evidence="6">
        <text>2-deoxy-D-ribose 5-phosphate = D-glyceraldehyde 3-phosphate + acetaldehyde</text>
        <dbReference type="Rhea" id="RHEA:12821"/>
        <dbReference type="ChEBI" id="CHEBI:15343"/>
        <dbReference type="ChEBI" id="CHEBI:59776"/>
        <dbReference type="ChEBI" id="CHEBI:62877"/>
        <dbReference type="EC" id="4.1.2.4"/>
    </reaction>
</comment>
<evidence type="ECO:0000256" key="5">
    <source>
        <dbReference type="ARBA" id="ARBA00023270"/>
    </source>
</evidence>
<keyword evidence="9" id="KW-1185">Reference proteome</keyword>
<dbReference type="Pfam" id="PF01791">
    <property type="entry name" value="DeoC"/>
    <property type="match status" value="1"/>
</dbReference>
<dbReference type="Proteomes" id="UP000219439">
    <property type="component" value="Unassembled WGS sequence"/>
</dbReference>
<evidence type="ECO:0000256" key="6">
    <source>
        <dbReference type="ARBA" id="ARBA00048791"/>
    </source>
</evidence>
<organism evidence="8 9">
    <name type="scientific">Cohaesibacter gelatinilyticus</name>
    <dbReference type="NCBI Taxonomy" id="372072"/>
    <lineage>
        <taxon>Bacteria</taxon>
        <taxon>Pseudomonadati</taxon>
        <taxon>Pseudomonadota</taxon>
        <taxon>Alphaproteobacteria</taxon>
        <taxon>Hyphomicrobiales</taxon>
        <taxon>Cohaesibacteraceae</taxon>
    </lineage>
</organism>
<dbReference type="NCBIfam" id="TIGR00126">
    <property type="entry name" value="deoC"/>
    <property type="match status" value="1"/>
</dbReference>
<dbReference type="Gene3D" id="3.20.20.70">
    <property type="entry name" value="Aldolase class I"/>
    <property type="match status" value="1"/>
</dbReference>
<sequence length="254" mass="27018">MSMTDQELAQKAISLLDLTNLNDDCTPADIEALCAKAQTPYGNTAAICIWPRFIPQAKELLNGTGIKIATVVNFPAGGEDVAGVVEETKQALTDGADEIDLVVPYKCWLEGRRGYTETMVVRVREAIPAPAKLKTILETGELKDEAIIREVSDMAIEASADFIKTSTGKVKVNATPEAAEVMIEAIAQSGRSVGFKPAGGVRSLEDAGAYLAIADKYMGADWAKPETFRFGASGVLDALLAAMEGKIEQAGEGY</sequence>
<evidence type="ECO:0000256" key="7">
    <source>
        <dbReference type="NCBIfam" id="TIGR00126"/>
    </source>
</evidence>
<evidence type="ECO:0000256" key="2">
    <source>
        <dbReference type="ARBA" id="ARBA00009473"/>
    </source>
</evidence>
<evidence type="ECO:0000313" key="9">
    <source>
        <dbReference type="Proteomes" id="UP000219439"/>
    </source>
</evidence>
<protein>
    <recommendedName>
        <fullName evidence="3 7">Deoxyribose-phosphate aldolase</fullName>
        <ecNumber evidence="3 7">4.1.2.4</ecNumber>
    </recommendedName>
</protein>
<dbReference type="GO" id="GO:0016052">
    <property type="term" value="P:carbohydrate catabolic process"/>
    <property type="evidence" value="ECO:0007669"/>
    <property type="project" value="TreeGrafter"/>
</dbReference>
<evidence type="ECO:0000313" key="8">
    <source>
        <dbReference type="EMBL" id="SNZ20696.1"/>
    </source>
</evidence>
<dbReference type="PANTHER" id="PTHR10889">
    <property type="entry name" value="DEOXYRIBOSE-PHOSPHATE ALDOLASE"/>
    <property type="match status" value="1"/>
</dbReference>
<dbReference type="SUPFAM" id="SSF51569">
    <property type="entry name" value="Aldolase"/>
    <property type="match status" value="1"/>
</dbReference>
<dbReference type="InterPro" id="IPR013785">
    <property type="entry name" value="Aldolase_TIM"/>
</dbReference>
<reference evidence="8 9" key="1">
    <citation type="submission" date="2017-09" db="EMBL/GenBank/DDBJ databases">
        <authorList>
            <person name="Ehlers B."/>
            <person name="Leendertz F.H."/>
        </authorList>
    </citation>
    <scope>NUCLEOTIDE SEQUENCE [LARGE SCALE GENOMIC DNA]</scope>
    <source>
        <strain evidence="8 9">DSM 18289</strain>
    </source>
</reference>
<proteinExistence type="inferred from homology"/>
<dbReference type="AlphaFoldDB" id="A0A285PKS6"/>
<keyword evidence="4" id="KW-0456">Lyase</keyword>
<comment type="pathway">
    <text evidence="1">Carbohydrate degradation; 2-deoxy-D-ribose 1-phosphate degradation; D-glyceraldehyde 3-phosphate and acetaldehyde from 2-deoxy-alpha-D-ribose 1-phosphate: step 2/2.</text>
</comment>
<evidence type="ECO:0000256" key="4">
    <source>
        <dbReference type="ARBA" id="ARBA00023239"/>
    </source>
</evidence>
<dbReference type="GO" id="GO:0005737">
    <property type="term" value="C:cytoplasm"/>
    <property type="evidence" value="ECO:0007669"/>
    <property type="project" value="InterPro"/>
</dbReference>
<dbReference type="CDD" id="cd00959">
    <property type="entry name" value="DeoC"/>
    <property type="match status" value="1"/>
</dbReference>
<dbReference type="InterPro" id="IPR011343">
    <property type="entry name" value="DeoC"/>
</dbReference>
<dbReference type="InterPro" id="IPR002915">
    <property type="entry name" value="DeoC/FbaB/LacD_aldolase"/>
</dbReference>
<dbReference type="EC" id="4.1.2.4" evidence="3 7"/>
<keyword evidence="5" id="KW-0704">Schiff base</keyword>
<gene>
    <name evidence="8" type="ORF">SAMN06265368_3806</name>
</gene>
<dbReference type="PIRSF" id="PIRSF001357">
    <property type="entry name" value="DeoC"/>
    <property type="match status" value="1"/>
</dbReference>
<dbReference type="SMART" id="SM01133">
    <property type="entry name" value="DeoC"/>
    <property type="match status" value="1"/>
</dbReference>
<evidence type="ECO:0000256" key="1">
    <source>
        <dbReference type="ARBA" id="ARBA00004816"/>
    </source>
</evidence>
<comment type="similarity">
    <text evidence="2">Belongs to the DeoC/FbaB aldolase family. DeoC type 2 subfamily.</text>
</comment>
<dbReference type="GO" id="GO:0004139">
    <property type="term" value="F:deoxyribose-phosphate aldolase activity"/>
    <property type="evidence" value="ECO:0007669"/>
    <property type="project" value="UniProtKB-UniRule"/>
</dbReference>
<dbReference type="GO" id="GO:0009264">
    <property type="term" value="P:deoxyribonucleotide catabolic process"/>
    <property type="evidence" value="ECO:0007669"/>
    <property type="project" value="UniProtKB-UniRule"/>
</dbReference>
<dbReference type="PANTHER" id="PTHR10889:SF3">
    <property type="entry name" value="DEOXYRIBOSE-PHOSPHATE ALDOLASE"/>
    <property type="match status" value="1"/>
</dbReference>
<name>A0A285PKS6_9HYPH</name>
<dbReference type="EMBL" id="OBEL01000005">
    <property type="protein sequence ID" value="SNZ20696.1"/>
    <property type="molecule type" value="Genomic_DNA"/>
</dbReference>
<evidence type="ECO:0000256" key="3">
    <source>
        <dbReference type="ARBA" id="ARBA00012515"/>
    </source>
</evidence>